<comment type="caution">
    <text evidence="1">The sequence shown here is derived from an EMBL/GenBank/DDBJ whole genome shotgun (WGS) entry which is preliminary data.</text>
</comment>
<proteinExistence type="predicted"/>
<evidence type="ECO:0000313" key="2">
    <source>
        <dbReference type="Proteomes" id="UP000499080"/>
    </source>
</evidence>
<dbReference type="PANTHER" id="PTHR46114">
    <property type="entry name" value="APPLE DOMAIN-CONTAINING PROTEIN"/>
    <property type="match status" value="1"/>
</dbReference>
<keyword evidence="2" id="KW-1185">Reference proteome</keyword>
<protein>
    <submittedName>
        <fullName evidence="1">Uncharacterized protein</fullName>
    </submittedName>
</protein>
<reference evidence="1 2" key="1">
    <citation type="journal article" date="2019" name="Sci. Rep.">
        <title>Orb-weaving spider Araneus ventricosus genome elucidates the spidroin gene catalogue.</title>
        <authorList>
            <person name="Kono N."/>
            <person name="Nakamura H."/>
            <person name="Ohtoshi R."/>
            <person name="Moran D.A.P."/>
            <person name="Shinohara A."/>
            <person name="Yoshida Y."/>
            <person name="Fujiwara M."/>
            <person name="Mori M."/>
            <person name="Tomita M."/>
            <person name="Arakawa K."/>
        </authorList>
    </citation>
    <scope>NUCLEOTIDE SEQUENCE [LARGE SCALE GENOMIC DNA]</scope>
</reference>
<dbReference type="AlphaFoldDB" id="A0A4Y2FVF7"/>
<evidence type="ECO:0000313" key="1">
    <source>
        <dbReference type="EMBL" id="GBM45283.1"/>
    </source>
</evidence>
<sequence length="224" mass="25909">MNSWKLARRFQMPNGVGWNFILNGVDFEPQPGPSTSTDDEEYPADFVHRQPHFVTQPELNDLVRDLELPKSKSHLLGSWLQQWNLLEKGVTMSSYKTRQSTLKLLCSEDEGLVFYPNSSELMIELKMSCDPHKWRLFIDSSKTSLKVVLLANGNDLLSVPVAYSVDMKETYENISRILHKICSDYNWKLCPDLKVVAVLTGMQTSYTKYCYFLCEWDSQARDKH</sequence>
<dbReference type="EMBL" id="BGPR01001095">
    <property type="protein sequence ID" value="GBM45283.1"/>
    <property type="molecule type" value="Genomic_DNA"/>
</dbReference>
<organism evidence="1 2">
    <name type="scientific">Araneus ventricosus</name>
    <name type="common">Orbweaver spider</name>
    <name type="synonym">Epeira ventricosa</name>
    <dbReference type="NCBI Taxonomy" id="182803"/>
    <lineage>
        <taxon>Eukaryota</taxon>
        <taxon>Metazoa</taxon>
        <taxon>Ecdysozoa</taxon>
        <taxon>Arthropoda</taxon>
        <taxon>Chelicerata</taxon>
        <taxon>Arachnida</taxon>
        <taxon>Araneae</taxon>
        <taxon>Araneomorphae</taxon>
        <taxon>Entelegynae</taxon>
        <taxon>Araneoidea</taxon>
        <taxon>Araneidae</taxon>
        <taxon>Araneus</taxon>
    </lineage>
</organism>
<accession>A0A4Y2FVF7</accession>
<name>A0A4Y2FVF7_ARAVE</name>
<dbReference type="Proteomes" id="UP000499080">
    <property type="component" value="Unassembled WGS sequence"/>
</dbReference>
<dbReference type="PANTHER" id="PTHR46114:SF2">
    <property type="entry name" value="CULLIN N-TERMINAL DOMAIN-CONTAINING PROTEIN"/>
    <property type="match status" value="1"/>
</dbReference>
<gene>
    <name evidence="1" type="ORF">AVEN_36644_1</name>
</gene>